<evidence type="ECO:0000256" key="8">
    <source>
        <dbReference type="SAM" id="MobiDB-lite"/>
    </source>
</evidence>
<feature type="region of interest" description="Disordered" evidence="8">
    <location>
        <begin position="71"/>
        <end position="130"/>
    </location>
</feature>
<feature type="compositionally biased region" description="Low complexity" evidence="8">
    <location>
        <begin position="552"/>
        <end position="566"/>
    </location>
</feature>
<evidence type="ECO:0000256" key="2">
    <source>
        <dbReference type="ARBA" id="ARBA00012650"/>
    </source>
</evidence>
<dbReference type="Pfam" id="PF06722">
    <property type="entry name" value="EryCIII-like_C"/>
    <property type="match status" value="1"/>
</dbReference>
<comment type="catalytic activity">
    <reaction evidence="7">
        <text>a sterol + UDP-alpha-D-glucose = a sterol 3-beta-D-glucoside + UDP + H(+)</text>
        <dbReference type="Rhea" id="RHEA:22724"/>
        <dbReference type="ChEBI" id="CHEBI:15378"/>
        <dbReference type="ChEBI" id="CHEBI:15889"/>
        <dbReference type="ChEBI" id="CHEBI:37424"/>
        <dbReference type="ChEBI" id="CHEBI:58223"/>
        <dbReference type="ChEBI" id="CHEBI:58885"/>
        <dbReference type="EC" id="2.4.1.173"/>
    </reaction>
    <physiologicalReaction direction="left-to-right" evidence="7">
        <dbReference type="Rhea" id="RHEA:22725"/>
    </physiologicalReaction>
</comment>
<dbReference type="Gene3D" id="3.40.50.2000">
    <property type="entry name" value="Glycogen Phosphorylase B"/>
    <property type="match status" value="2"/>
</dbReference>
<comment type="catalytic activity">
    <reaction evidence="6">
        <text>ergosterol + UDP-alpha-D-glucose = ergosteryl 3-beta-D-glucoside + UDP + H(+)</text>
        <dbReference type="Rhea" id="RHEA:61836"/>
        <dbReference type="ChEBI" id="CHEBI:15378"/>
        <dbReference type="ChEBI" id="CHEBI:16933"/>
        <dbReference type="ChEBI" id="CHEBI:52973"/>
        <dbReference type="ChEBI" id="CHEBI:58223"/>
        <dbReference type="ChEBI" id="CHEBI:58885"/>
    </reaction>
    <physiologicalReaction direction="left-to-right" evidence="6">
        <dbReference type="Rhea" id="RHEA:61837"/>
    </physiologicalReaction>
</comment>
<dbReference type="GO" id="GO:0016906">
    <property type="term" value="F:sterol 3-beta-glucosyltransferase activity"/>
    <property type="evidence" value="ECO:0007669"/>
    <property type="project" value="UniProtKB-EC"/>
</dbReference>
<dbReference type="EMBL" id="JARKIF010000003">
    <property type="protein sequence ID" value="KAJ7644100.1"/>
    <property type="molecule type" value="Genomic_DNA"/>
</dbReference>
<dbReference type="FunFam" id="3.40.50.2000:FF:000009">
    <property type="entry name" value="Sterol 3-beta-glucosyltransferase UGT80A2"/>
    <property type="match status" value="1"/>
</dbReference>
<name>A0AAD7FUJ7_9AGAR</name>
<accession>A0AAD7FUJ7</accession>
<feature type="region of interest" description="Disordered" evidence="8">
    <location>
        <begin position="541"/>
        <end position="566"/>
    </location>
</feature>
<dbReference type="GO" id="GO:0016125">
    <property type="term" value="P:sterol metabolic process"/>
    <property type="evidence" value="ECO:0007669"/>
    <property type="project" value="TreeGrafter"/>
</dbReference>
<feature type="domain" description="Erythromycin biosynthesis protein CIII-like C-terminal" evidence="10">
    <location>
        <begin position="912"/>
        <end position="1010"/>
    </location>
</feature>
<dbReference type="FunFam" id="3.40.50.2000:FF:000029">
    <property type="entry name" value="Sterol 3-beta-glucosyltransferase"/>
    <property type="match status" value="1"/>
</dbReference>
<organism evidence="11 12">
    <name type="scientific">Roridomyces roridus</name>
    <dbReference type="NCBI Taxonomy" id="1738132"/>
    <lineage>
        <taxon>Eukaryota</taxon>
        <taxon>Fungi</taxon>
        <taxon>Dikarya</taxon>
        <taxon>Basidiomycota</taxon>
        <taxon>Agaricomycotina</taxon>
        <taxon>Agaricomycetes</taxon>
        <taxon>Agaricomycetidae</taxon>
        <taxon>Agaricales</taxon>
        <taxon>Marasmiineae</taxon>
        <taxon>Mycenaceae</taxon>
        <taxon>Roridomyces</taxon>
    </lineage>
</organism>
<dbReference type="InterPro" id="IPR004276">
    <property type="entry name" value="GlycoTrans_28_N"/>
</dbReference>
<feature type="domain" description="Glycosyltransferase family 28 N-terminal" evidence="9">
    <location>
        <begin position="614"/>
        <end position="747"/>
    </location>
</feature>
<dbReference type="AlphaFoldDB" id="A0AAD7FUJ7"/>
<dbReference type="SUPFAM" id="SSF50729">
    <property type="entry name" value="PH domain-like"/>
    <property type="match status" value="1"/>
</dbReference>
<dbReference type="PANTHER" id="PTHR48050">
    <property type="entry name" value="STEROL 3-BETA-GLUCOSYLTRANSFERASE"/>
    <property type="match status" value="1"/>
</dbReference>
<dbReference type="EC" id="2.4.1.173" evidence="2"/>
<reference evidence="11" key="1">
    <citation type="submission" date="2023-03" db="EMBL/GenBank/DDBJ databases">
        <title>Massive genome expansion in bonnet fungi (Mycena s.s.) driven by repeated elements and novel gene families across ecological guilds.</title>
        <authorList>
            <consortium name="Lawrence Berkeley National Laboratory"/>
            <person name="Harder C.B."/>
            <person name="Miyauchi S."/>
            <person name="Viragh M."/>
            <person name="Kuo A."/>
            <person name="Thoen E."/>
            <person name="Andreopoulos B."/>
            <person name="Lu D."/>
            <person name="Skrede I."/>
            <person name="Drula E."/>
            <person name="Henrissat B."/>
            <person name="Morin E."/>
            <person name="Kohler A."/>
            <person name="Barry K."/>
            <person name="LaButti K."/>
            <person name="Morin E."/>
            <person name="Salamov A."/>
            <person name="Lipzen A."/>
            <person name="Mereny Z."/>
            <person name="Hegedus B."/>
            <person name="Baldrian P."/>
            <person name="Stursova M."/>
            <person name="Weitz H."/>
            <person name="Taylor A."/>
            <person name="Grigoriev I.V."/>
            <person name="Nagy L.G."/>
            <person name="Martin F."/>
            <person name="Kauserud H."/>
        </authorList>
    </citation>
    <scope>NUCLEOTIDE SEQUENCE</scope>
    <source>
        <strain evidence="11">9284</strain>
    </source>
</reference>
<evidence type="ECO:0000259" key="10">
    <source>
        <dbReference type="Pfam" id="PF06722"/>
    </source>
</evidence>
<keyword evidence="3" id="KW-0328">Glycosyltransferase</keyword>
<dbReference type="Pfam" id="PF03033">
    <property type="entry name" value="Glyco_transf_28"/>
    <property type="match status" value="1"/>
</dbReference>
<protein>
    <recommendedName>
        <fullName evidence="2">sterol 3beta-glucosyltransferase</fullName>
        <ecNumber evidence="2">2.4.1.173</ecNumber>
    </recommendedName>
    <alternativeName>
        <fullName evidence="5">Autophagy-related protein 26</fullName>
    </alternativeName>
</protein>
<evidence type="ECO:0000256" key="7">
    <source>
        <dbReference type="ARBA" id="ARBA00049453"/>
    </source>
</evidence>
<proteinExistence type="inferred from homology"/>
<evidence type="ECO:0000313" key="12">
    <source>
        <dbReference type="Proteomes" id="UP001221142"/>
    </source>
</evidence>
<gene>
    <name evidence="11" type="ORF">FB45DRAFT_1020891</name>
</gene>
<dbReference type="SUPFAM" id="SSF53756">
    <property type="entry name" value="UDP-Glycosyltransferase/glycogen phosphorylase"/>
    <property type="match status" value="1"/>
</dbReference>
<evidence type="ECO:0000256" key="5">
    <source>
        <dbReference type="ARBA" id="ARBA00029843"/>
    </source>
</evidence>
<evidence type="ECO:0000256" key="3">
    <source>
        <dbReference type="ARBA" id="ARBA00022676"/>
    </source>
</evidence>
<evidence type="ECO:0000256" key="6">
    <source>
        <dbReference type="ARBA" id="ARBA00047886"/>
    </source>
</evidence>
<sequence length="1042" mass="116146">MSVDSPVRTNSHASDEEPALRFNLKNLYASCGAFEHVLATNGFIQERDADVGFEELVRKHLTEKEQIVSEHTAKLSKTGPSWSPTTTLTEEPETYEEVPDETFVDTSSTAGSDFERVDASSTANSDSEPVLHRKGTLETDKWMLEPSQVLSLLIDELGALTEDDDDEERLILETDGGLVNASVSVLGVIHLTTHRLAFHASLISTNPDLTPAQRIIKSGSAIIHRKGWRSKKRLWLELSSDMLSSYISSKESDRIRPVRTIILSGVNRIEPADPEHPTYVRVIFEDQGDTDRINSGWAEFGTVEAAIDWRKELTAAVFLYRHHRREVLAEDTAGIRISCPLSRIQSAEFLDKCLPGLATLSLIGTDRQPHTIRLGTVYPVAEYLRLPEIIADYKQRHPSNSDDLPIFIDCASISFANTDQSEGDADRKAKTVRRALGLATDEVIWMTKASVHRTINSAGVFVVSTNYICFWCKFITQVDLKYRLHASTVRQAKPFTTFRTCRYGLLLEIEGHPDLKFQFRTEEQRRDAITRINIAIRTAREPRTPSSSGFDTPTSATSSVSTPSRSATGIFSPLERSLQAAIAQGISAKQQQCLPRAINLPSDVLVKSEPKHFVALTIGSRGDVQPYIALGLGLMKEGHTYTIVTHEEYKEWVESFGIRHRQAGGDPGALMKLSVENKMFSPEFFKESLSNFRPWLDSLLVDSWESCQGADILLESPSAMSGVHIAEALNIPYFRCFTMPWTKTAEFPHAFLSPPVESAPINSASYVLFSSVMWAATSGQINRWRRNTLKIGNTDIHQLNESNIPFIYNFSSAVVPKPLDWSDATSISGYWFLDNPEGNNWTPPAGLVEWMAKARAENKPIVYIGFGSITVPHPNRVTARIVKAVLRADVRAIISKGWSARMSKDTDKDPEVEIPPECYQLDKVPHDWLFPQIDAAVHHGGAGTTGASLRAGIPTLIKPWFGDQFFWASRVQKLGAGLRVPSLHAHDFSEALIKATTSRIMKEKAAAVGERIRAEDGVHTAIHSIYRYLDHASLHIEKIRSH</sequence>
<keyword evidence="12" id="KW-1185">Reference proteome</keyword>
<dbReference type="PANTHER" id="PTHR48050:SF26">
    <property type="entry name" value="STEROL 3-BETA-GLUCOSYLTRANSFERASE"/>
    <property type="match status" value="1"/>
</dbReference>
<dbReference type="GO" id="GO:0005975">
    <property type="term" value="P:carbohydrate metabolic process"/>
    <property type="evidence" value="ECO:0007669"/>
    <property type="project" value="InterPro"/>
</dbReference>
<dbReference type="InterPro" id="IPR010610">
    <property type="entry name" value="EryCIII-like_C"/>
</dbReference>
<dbReference type="InterPro" id="IPR050426">
    <property type="entry name" value="Glycosyltransferase_28"/>
</dbReference>
<feature type="compositionally biased region" description="Acidic residues" evidence="8">
    <location>
        <begin position="90"/>
        <end position="103"/>
    </location>
</feature>
<dbReference type="CDD" id="cd03784">
    <property type="entry name" value="GT1_Gtf-like"/>
    <property type="match status" value="1"/>
</dbReference>
<comment type="caution">
    <text evidence="11">The sequence shown here is derived from an EMBL/GenBank/DDBJ whole genome shotgun (WGS) entry which is preliminary data.</text>
</comment>
<evidence type="ECO:0000313" key="11">
    <source>
        <dbReference type="EMBL" id="KAJ7644100.1"/>
    </source>
</evidence>
<comment type="similarity">
    <text evidence="1">Belongs to the glycosyltransferase 28 family.</text>
</comment>
<keyword evidence="4" id="KW-0808">Transferase</keyword>
<dbReference type="InterPro" id="IPR002213">
    <property type="entry name" value="UDP_glucos_trans"/>
</dbReference>
<evidence type="ECO:0000259" key="9">
    <source>
        <dbReference type="Pfam" id="PF03033"/>
    </source>
</evidence>
<evidence type="ECO:0000256" key="1">
    <source>
        <dbReference type="ARBA" id="ARBA00006962"/>
    </source>
</evidence>
<dbReference type="Proteomes" id="UP001221142">
    <property type="component" value="Unassembled WGS sequence"/>
</dbReference>
<evidence type="ECO:0000256" key="4">
    <source>
        <dbReference type="ARBA" id="ARBA00022679"/>
    </source>
</evidence>